<dbReference type="EMBL" id="NSIT01000351">
    <property type="protein sequence ID" value="PJE77841.1"/>
    <property type="molecule type" value="Genomic_DNA"/>
</dbReference>
<evidence type="ECO:0000256" key="1">
    <source>
        <dbReference type="SAM" id="MobiDB-lite"/>
    </source>
</evidence>
<feature type="region of interest" description="Disordered" evidence="1">
    <location>
        <begin position="113"/>
        <end position="133"/>
    </location>
</feature>
<protein>
    <recommendedName>
        <fullName evidence="2">CCHC-type domain-containing protein</fullName>
    </recommendedName>
</protein>
<dbReference type="GO" id="GO:0003676">
    <property type="term" value="F:nucleic acid binding"/>
    <property type="evidence" value="ECO:0007669"/>
    <property type="project" value="InterPro"/>
</dbReference>
<feature type="domain" description="CCHC-type" evidence="2">
    <location>
        <begin position="328"/>
        <end position="344"/>
    </location>
</feature>
<gene>
    <name evidence="3" type="ORF">CI610_03229</name>
</gene>
<feature type="domain" description="CCHC-type" evidence="2">
    <location>
        <begin position="406"/>
        <end position="422"/>
    </location>
</feature>
<dbReference type="InterPro" id="IPR001878">
    <property type="entry name" value="Znf_CCHC"/>
</dbReference>
<name>A0A2H9T3Q8_9ZZZZ</name>
<organism evidence="3">
    <name type="scientific">invertebrate metagenome</name>
    <dbReference type="NCBI Taxonomy" id="1711999"/>
    <lineage>
        <taxon>unclassified sequences</taxon>
        <taxon>metagenomes</taxon>
        <taxon>organismal metagenomes</taxon>
    </lineage>
</organism>
<evidence type="ECO:0000313" key="3">
    <source>
        <dbReference type="EMBL" id="PJE77841.1"/>
    </source>
</evidence>
<sequence>MARLKAACRNRGISFPSNIRRLALVRLLNNNDDVSNATEPTQPDNISTQCRSRTRHLPVELGARSHDSLRDVQDGGPHAMPDSIAEVLSSLASSVSVLANKVDNIERSIQGTNSQLSAGRSVSSPEVVNSLNSPEDTDFTLASAYTRFNSGVSGTRAIPAAAAGSVEQPATNVISATRTTFGYAAHTLPVVETVSPQLRTNIVRGRDINLAALLIPYFRGSGDNNTPESKPDHRLNRVLSLGEFIQAFGTFKQVMCGTFPHRRVELDLYERDIIDMASWFPGHGFYEYHCQFSMRAAALLRYNNVCVDWSVRDNNLFSNIFTNRQAHVCIHCGSSLHLSTFCPSSPPPHKNSSFAYNPPTKPFNKDQNGSVHTHGRPRLFQGNKEICNNFNGDRGCNASVCTKLHVCIACKSSDHSKNNCPLGRSGPQTRKK</sequence>
<accession>A0A2H9T3Q8</accession>
<comment type="caution">
    <text evidence="3">The sequence shown here is derived from an EMBL/GenBank/DDBJ whole genome shotgun (WGS) entry which is preliminary data.</text>
</comment>
<evidence type="ECO:0000259" key="2">
    <source>
        <dbReference type="SMART" id="SM00343"/>
    </source>
</evidence>
<reference evidence="3" key="1">
    <citation type="journal article" date="2017" name="Appl. Environ. Microbiol.">
        <title>Molecular characterization of an Endozoicomonas-like organism causing infection in king scallop Pecten maximus L.</title>
        <authorList>
            <person name="Cano I."/>
            <person name="van Aerle R."/>
            <person name="Ross S."/>
            <person name="Verner-Jeffreys D.W."/>
            <person name="Paley R.K."/>
            <person name="Rimmer G."/>
            <person name="Ryder D."/>
            <person name="Hooper P."/>
            <person name="Stone D."/>
            <person name="Feist S.W."/>
        </authorList>
    </citation>
    <scope>NUCLEOTIDE SEQUENCE</scope>
</reference>
<dbReference type="SMART" id="SM00343">
    <property type="entry name" value="ZnF_C2HC"/>
    <property type="match status" value="2"/>
</dbReference>
<dbReference type="GO" id="GO:0008270">
    <property type="term" value="F:zinc ion binding"/>
    <property type="evidence" value="ECO:0007669"/>
    <property type="project" value="InterPro"/>
</dbReference>
<proteinExistence type="predicted"/>
<dbReference type="AlphaFoldDB" id="A0A2H9T3Q8"/>